<feature type="domain" description="SUEL-type lectin" evidence="2">
    <location>
        <begin position="410"/>
        <end position="498"/>
    </location>
</feature>
<evidence type="ECO:0000256" key="1">
    <source>
        <dbReference type="SAM" id="SignalP"/>
    </source>
</evidence>
<protein>
    <submittedName>
        <fullName evidence="4">Uncharacterized protein LOC100205717 isoform X1</fullName>
    </submittedName>
</protein>
<dbReference type="Proteomes" id="UP001652625">
    <property type="component" value="Chromosome 11"/>
</dbReference>
<dbReference type="InterPro" id="IPR043159">
    <property type="entry name" value="Lectin_gal-bd_sf"/>
</dbReference>
<feature type="domain" description="SUEL-type lectin" evidence="2">
    <location>
        <begin position="316"/>
        <end position="404"/>
    </location>
</feature>
<feature type="domain" description="SUEL-type lectin" evidence="2">
    <location>
        <begin position="32"/>
        <end position="120"/>
    </location>
</feature>
<sequence length="782" mass="84676">MVKTSFLIFFSFSVVLFGGAALVADVPQIAIACERDDLKIDCKGKGTIEIIDANYGRTVSGICPGANNLNTKCDNQKKSLEVLYNSCSFKSSCTVKAANSVFGDPCVGTYKYLEVKYTCKPKFLRACEGSDLNIDCNGEGTIEVVSANYGRTSSEFCPGVQDSNIKCDNQLESFDIVHKSCSSKSSCSVKASNSVFGDPCVGTYKYLEVQYTCKPFVTLACEGDNLKIDCNGLGFIEVVYANYGRTMSCICPGSNDSNTECNNEKSSLEIVRNRCSNQPSCNVKACNTIFGDPCVGTYKFLEVQHICKHQSQVARACEGNDLNMDCKDKGTIEVVNANYGRTMSGVCPGANDINTKCDNKKKSLDIVQSSCSAKSSCIVKAANAVFGDPCYGTYKYLEVEYNCKPQVARACEGNDLIIDCNGKGTVEVVYANYGRTLAGVCPGINDINTKCINPEKSIDVVQNTCSAKSSCIIKASNTVFGDPCVGTYKYLEVQYNCKPQTARACEGKDLKIDCEGKGVIDVINANYGRIVSGVCPGANDMNTKCENQKKSLEVVYNSCSSKSTCVVKAENAVFGDPCYGTYKYLDVQFTCRPQVARACEGKELRIDCNEDETIEVINANYGRNLVGICPGANDMNTKCNHHKKSYDVVQSSCSTKSSCTVKAENAVFGDPCVGTYKYLEVQYNCKPKPQVARACEGNDLKIDCNGKGTINVVNANYGRTLSGVCPGANDSNTKCDNQIKSIEIVQNNCSSKSSCIVKAANSLFGDPCYGTYKYLEVQYTCK</sequence>
<feature type="domain" description="SUEL-type lectin" evidence="2">
    <location>
        <begin position="504"/>
        <end position="592"/>
    </location>
</feature>
<name>A0ABM4CYJ6_HYDVU</name>
<proteinExistence type="predicted"/>
<feature type="domain" description="SUEL-type lectin" evidence="2">
    <location>
        <begin position="220"/>
        <end position="308"/>
    </location>
</feature>
<evidence type="ECO:0000313" key="4">
    <source>
        <dbReference type="RefSeq" id="XP_065667032.1"/>
    </source>
</evidence>
<dbReference type="Gene3D" id="2.60.120.740">
    <property type="match status" value="8"/>
</dbReference>
<organism evidence="3 4">
    <name type="scientific">Hydra vulgaris</name>
    <name type="common">Hydra</name>
    <name type="synonym">Hydra attenuata</name>
    <dbReference type="NCBI Taxonomy" id="6087"/>
    <lineage>
        <taxon>Eukaryota</taxon>
        <taxon>Metazoa</taxon>
        <taxon>Cnidaria</taxon>
        <taxon>Hydrozoa</taxon>
        <taxon>Hydroidolina</taxon>
        <taxon>Anthoathecata</taxon>
        <taxon>Aplanulata</taxon>
        <taxon>Hydridae</taxon>
        <taxon>Hydra</taxon>
    </lineage>
</organism>
<dbReference type="PROSITE" id="PS50228">
    <property type="entry name" value="SUEL_LECTIN"/>
    <property type="match status" value="8"/>
</dbReference>
<dbReference type="GeneID" id="100205717"/>
<feature type="domain" description="SUEL-type lectin" evidence="2">
    <location>
        <begin position="694"/>
        <end position="782"/>
    </location>
</feature>
<feature type="domain" description="SUEL-type lectin" evidence="2">
    <location>
        <begin position="126"/>
        <end position="214"/>
    </location>
</feature>
<feature type="domain" description="SUEL-type lectin" evidence="2">
    <location>
        <begin position="598"/>
        <end position="686"/>
    </location>
</feature>
<reference evidence="4" key="1">
    <citation type="submission" date="2025-08" db="UniProtKB">
        <authorList>
            <consortium name="RefSeq"/>
        </authorList>
    </citation>
    <scope>IDENTIFICATION</scope>
</reference>
<keyword evidence="1" id="KW-0732">Signal</keyword>
<dbReference type="PANTHER" id="PTHR46780">
    <property type="entry name" value="PROTEIN EVA-1"/>
    <property type="match status" value="1"/>
</dbReference>
<dbReference type="Pfam" id="PF02140">
    <property type="entry name" value="SUEL_Lectin"/>
    <property type="match status" value="8"/>
</dbReference>
<keyword evidence="3" id="KW-1185">Reference proteome</keyword>
<dbReference type="InterPro" id="IPR000922">
    <property type="entry name" value="Lectin_gal-bd_dom"/>
</dbReference>
<gene>
    <name evidence="4" type="primary">LOC100205717</name>
</gene>
<evidence type="ECO:0000313" key="3">
    <source>
        <dbReference type="Proteomes" id="UP001652625"/>
    </source>
</evidence>
<evidence type="ECO:0000259" key="2">
    <source>
        <dbReference type="PROSITE" id="PS50228"/>
    </source>
</evidence>
<dbReference type="CDD" id="cd22827">
    <property type="entry name" value="Gal_Rha_Lectin_SUL-I-like"/>
    <property type="match status" value="8"/>
</dbReference>
<feature type="chain" id="PRO_5047006208" evidence="1">
    <location>
        <begin position="21"/>
        <end position="782"/>
    </location>
</feature>
<feature type="signal peptide" evidence="1">
    <location>
        <begin position="1"/>
        <end position="20"/>
    </location>
</feature>
<accession>A0ABM4CYJ6</accession>
<dbReference type="RefSeq" id="XP_065667032.1">
    <property type="nucleotide sequence ID" value="XM_065810960.1"/>
</dbReference>